<keyword evidence="1" id="KW-0418">Kinase</keyword>
<proteinExistence type="predicted"/>
<dbReference type="AlphaFoldDB" id="A0AA40P429"/>
<keyword evidence="1" id="KW-0808">Transferase</keyword>
<dbReference type="Proteomes" id="UP000050523">
    <property type="component" value="Unassembled WGS sequence"/>
</dbReference>
<protein>
    <submittedName>
        <fullName evidence="1">Choline kinase</fullName>
    </submittedName>
</protein>
<gene>
    <name evidence="1" type="ORF">ALO43_200509</name>
</gene>
<evidence type="ECO:0000313" key="2">
    <source>
        <dbReference type="Proteomes" id="UP000050523"/>
    </source>
</evidence>
<reference evidence="1 2" key="1">
    <citation type="submission" date="2015-09" db="EMBL/GenBank/DDBJ databases">
        <title>Genome announcement of multiple Pseudomonas syringae strains.</title>
        <authorList>
            <person name="Thakur S."/>
            <person name="Wang P.W."/>
            <person name="Gong Y."/>
            <person name="Weir B.S."/>
            <person name="Guttman D.S."/>
        </authorList>
    </citation>
    <scope>NUCLEOTIDE SEQUENCE [LARGE SCALE GENOMIC DNA]</scope>
    <source>
        <strain evidence="1 2">ICMP9151</strain>
    </source>
</reference>
<sequence>MVDVFTQQVRDGQTLQGFLGCIHACGELLADHVPVTHGRNELPNRLVVLG</sequence>
<evidence type="ECO:0000313" key="1">
    <source>
        <dbReference type="EMBL" id="KPZ00250.1"/>
    </source>
</evidence>
<name>A0AA40P429_9PSED</name>
<organism evidence="1 2">
    <name type="scientific">Pseudomonas tremae</name>
    <dbReference type="NCBI Taxonomy" id="200454"/>
    <lineage>
        <taxon>Bacteria</taxon>
        <taxon>Pseudomonadati</taxon>
        <taxon>Pseudomonadota</taxon>
        <taxon>Gammaproteobacteria</taxon>
        <taxon>Pseudomonadales</taxon>
        <taxon>Pseudomonadaceae</taxon>
        <taxon>Pseudomonas</taxon>
    </lineage>
</organism>
<dbReference type="EMBL" id="LJRO01000203">
    <property type="protein sequence ID" value="KPZ00250.1"/>
    <property type="molecule type" value="Genomic_DNA"/>
</dbReference>
<comment type="caution">
    <text evidence="1">The sequence shown here is derived from an EMBL/GenBank/DDBJ whole genome shotgun (WGS) entry which is preliminary data.</text>
</comment>
<accession>A0AA40P429</accession>
<dbReference type="GO" id="GO:0016301">
    <property type="term" value="F:kinase activity"/>
    <property type="evidence" value="ECO:0007669"/>
    <property type="project" value="UniProtKB-KW"/>
</dbReference>